<dbReference type="Pfam" id="PF10698">
    <property type="entry name" value="DUF2505"/>
    <property type="match status" value="1"/>
</dbReference>
<proteinExistence type="predicted"/>
<evidence type="ECO:0000313" key="2">
    <source>
        <dbReference type="Proteomes" id="UP000243232"/>
    </source>
</evidence>
<keyword evidence="2" id="KW-1185">Reference proteome</keyword>
<evidence type="ECO:0000313" key="1">
    <source>
        <dbReference type="EMBL" id="SDT87693.1"/>
    </source>
</evidence>
<sequence length="162" mass="18265">MKVNLEHKYNVDVDSLFALFQDPEFIIERYLETGSPSASLLELSDDDGVVIRVERVVEVDVPAFLGKFMQPTTQVLQTEHWHGEPGGPYINDMQVEIKGTPVKLHLTMQLLARGKGCVNLVEIDTKCGIPLIGSKIADFVARDAERTANLEYDFIKSYLKRK</sequence>
<organism evidence="1 2">
    <name type="scientific">Pseudomonas pohangensis</name>
    <dbReference type="NCBI Taxonomy" id="364197"/>
    <lineage>
        <taxon>Bacteria</taxon>
        <taxon>Pseudomonadati</taxon>
        <taxon>Pseudomonadota</taxon>
        <taxon>Gammaproteobacteria</taxon>
        <taxon>Pseudomonadales</taxon>
        <taxon>Pseudomonadaceae</taxon>
        <taxon>Pseudomonas</taxon>
    </lineage>
</organism>
<dbReference type="Proteomes" id="UP000243232">
    <property type="component" value="Chromosome I"/>
</dbReference>
<evidence type="ECO:0008006" key="3">
    <source>
        <dbReference type="Google" id="ProtNLM"/>
    </source>
</evidence>
<name>A0A1H2DXV3_9PSED</name>
<dbReference type="RefSeq" id="WP_090192628.1">
    <property type="nucleotide sequence ID" value="NZ_LT629785.1"/>
</dbReference>
<dbReference type="OrthoDB" id="7062407at2"/>
<gene>
    <name evidence="1" type="ORF">SAMN05216296_0152</name>
</gene>
<dbReference type="AlphaFoldDB" id="A0A1H2DXV3"/>
<accession>A0A1H2DXV3</accession>
<dbReference type="STRING" id="364197.SAMN05216296_0152"/>
<dbReference type="EMBL" id="LT629785">
    <property type="protein sequence ID" value="SDT87693.1"/>
    <property type="molecule type" value="Genomic_DNA"/>
</dbReference>
<reference evidence="2" key="1">
    <citation type="submission" date="2016-10" db="EMBL/GenBank/DDBJ databases">
        <authorList>
            <person name="Varghese N."/>
            <person name="Submissions S."/>
        </authorList>
    </citation>
    <scope>NUCLEOTIDE SEQUENCE [LARGE SCALE GENOMIC DNA]</scope>
    <source>
        <strain evidence="2">DSM 17875</strain>
    </source>
</reference>
<dbReference type="InterPro" id="IPR019639">
    <property type="entry name" value="DUF2505"/>
</dbReference>
<protein>
    <recommendedName>
        <fullName evidence="3">DUF2505 domain-containing protein</fullName>
    </recommendedName>
</protein>